<sequence length="156" mass="17627">MTLDLSFKQGEHICCHEEDGFPDRSYAVDVWLLLQHLYKTGRTTGGKIPINKFDVDKMMTEKCWADKRPESADDTSGMFSPQQLLNDPTISAIHTGKLEQCDIRYPVLILEHSDGSFGLVDGMHRLVKCVQQSLTDILAIKLTREDLEAAEWNGES</sequence>
<organism evidence="1 2">
    <name type="scientific">Physocladia obscura</name>
    <dbReference type="NCBI Taxonomy" id="109957"/>
    <lineage>
        <taxon>Eukaryota</taxon>
        <taxon>Fungi</taxon>
        <taxon>Fungi incertae sedis</taxon>
        <taxon>Chytridiomycota</taxon>
        <taxon>Chytridiomycota incertae sedis</taxon>
        <taxon>Chytridiomycetes</taxon>
        <taxon>Chytridiales</taxon>
        <taxon>Chytriomycetaceae</taxon>
        <taxon>Physocladia</taxon>
    </lineage>
</organism>
<dbReference type="Proteomes" id="UP001211907">
    <property type="component" value="Unassembled WGS sequence"/>
</dbReference>
<proteinExistence type="predicted"/>
<gene>
    <name evidence="1" type="ORF">HK100_009354</name>
</gene>
<evidence type="ECO:0000313" key="1">
    <source>
        <dbReference type="EMBL" id="KAJ3084106.1"/>
    </source>
</evidence>
<comment type="caution">
    <text evidence="1">The sequence shown here is derived from an EMBL/GenBank/DDBJ whole genome shotgun (WGS) entry which is preliminary data.</text>
</comment>
<keyword evidence="2" id="KW-1185">Reference proteome</keyword>
<reference evidence="1" key="1">
    <citation type="submission" date="2020-05" db="EMBL/GenBank/DDBJ databases">
        <title>Phylogenomic resolution of chytrid fungi.</title>
        <authorList>
            <person name="Stajich J.E."/>
            <person name="Amses K."/>
            <person name="Simmons R."/>
            <person name="Seto K."/>
            <person name="Myers J."/>
            <person name="Bonds A."/>
            <person name="Quandt C.A."/>
            <person name="Barry K."/>
            <person name="Liu P."/>
            <person name="Grigoriev I."/>
            <person name="Longcore J.E."/>
            <person name="James T.Y."/>
        </authorList>
    </citation>
    <scope>NUCLEOTIDE SEQUENCE</scope>
    <source>
        <strain evidence="1">JEL0513</strain>
    </source>
</reference>
<accession>A0AAD5SLZ9</accession>
<evidence type="ECO:0008006" key="3">
    <source>
        <dbReference type="Google" id="ProtNLM"/>
    </source>
</evidence>
<dbReference type="EMBL" id="JADGJH010004781">
    <property type="protein sequence ID" value="KAJ3084106.1"/>
    <property type="molecule type" value="Genomic_DNA"/>
</dbReference>
<protein>
    <recommendedName>
        <fullName evidence="3">ParB/Sulfiredoxin domain-containing protein</fullName>
    </recommendedName>
</protein>
<evidence type="ECO:0000313" key="2">
    <source>
        <dbReference type="Proteomes" id="UP001211907"/>
    </source>
</evidence>
<dbReference type="AlphaFoldDB" id="A0AAD5SLZ9"/>
<name>A0AAD5SLZ9_9FUNG</name>